<dbReference type="GO" id="GO:0016567">
    <property type="term" value="P:protein ubiquitination"/>
    <property type="evidence" value="ECO:0007669"/>
    <property type="project" value="TreeGrafter"/>
</dbReference>
<dbReference type="Gene3D" id="3.30.40.10">
    <property type="entry name" value="Zinc/RING finger domain, C3HC4 (zinc finger)"/>
    <property type="match status" value="1"/>
</dbReference>
<dbReference type="InterPro" id="IPR013083">
    <property type="entry name" value="Znf_RING/FYVE/PHD"/>
</dbReference>
<evidence type="ECO:0000259" key="7">
    <source>
        <dbReference type="PROSITE" id="PS51266"/>
    </source>
</evidence>
<evidence type="ECO:0000256" key="3">
    <source>
        <dbReference type="ARBA" id="ARBA00022833"/>
    </source>
</evidence>
<dbReference type="SUPFAM" id="SSF161219">
    <property type="entry name" value="CHY zinc finger-like"/>
    <property type="match status" value="1"/>
</dbReference>
<name>A0A9P8P4K8_9ASCO</name>
<dbReference type="Pfam" id="PF13639">
    <property type="entry name" value="zf-RING_2"/>
    <property type="match status" value="1"/>
</dbReference>
<dbReference type="GO" id="GO:0008270">
    <property type="term" value="F:zinc ion binding"/>
    <property type="evidence" value="ECO:0007669"/>
    <property type="project" value="UniProtKB-KW"/>
</dbReference>
<evidence type="ECO:0000256" key="2">
    <source>
        <dbReference type="ARBA" id="ARBA00022771"/>
    </source>
</evidence>
<keyword evidence="1" id="KW-0479">Metal-binding</keyword>
<dbReference type="Proteomes" id="UP000788993">
    <property type="component" value="Unassembled WGS sequence"/>
</dbReference>
<evidence type="ECO:0000256" key="1">
    <source>
        <dbReference type="ARBA" id="ARBA00022723"/>
    </source>
</evidence>
<gene>
    <name evidence="9" type="ORF">OGATHE_003967</name>
</gene>
<feature type="domain" description="CTCHY-type" evidence="8">
    <location>
        <begin position="282"/>
        <end position="348"/>
    </location>
</feature>
<dbReference type="InterPro" id="IPR001841">
    <property type="entry name" value="Znf_RING"/>
</dbReference>
<feature type="region of interest" description="Disordered" evidence="5">
    <location>
        <begin position="1"/>
        <end position="24"/>
    </location>
</feature>
<dbReference type="Pfam" id="PF14599">
    <property type="entry name" value="zinc_ribbon_6"/>
    <property type="match status" value="1"/>
</dbReference>
<dbReference type="PANTHER" id="PTHR21319:SF0">
    <property type="entry name" value="AND RING FINGER DOMAIN PROTEIN, PUTATIVE (AFU_ORTHOLOGUE AFUA_1G08900)-RELATED"/>
    <property type="match status" value="1"/>
</dbReference>
<evidence type="ECO:0000259" key="8">
    <source>
        <dbReference type="PROSITE" id="PS51270"/>
    </source>
</evidence>
<dbReference type="AlphaFoldDB" id="A0A9P8P4K8"/>
<dbReference type="InterPro" id="IPR037275">
    <property type="entry name" value="Znf_CTCHY_sf"/>
</dbReference>
<dbReference type="Gene3D" id="2.20.28.10">
    <property type="match status" value="1"/>
</dbReference>
<dbReference type="GO" id="GO:0006511">
    <property type="term" value="P:ubiquitin-dependent protein catabolic process"/>
    <property type="evidence" value="ECO:0007669"/>
    <property type="project" value="TreeGrafter"/>
</dbReference>
<keyword evidence="3" id="KW-0862">Zinc</keyword>
<dbReference type="PROSITE" id="PS50089">
    <property type="entry name" value="ZF_RING_2"/>
    <property type="match status" value="1"/>
</dbReference>
<feature type="domain" description="CHY-type" evidence="7">
    <location>
        <begin position="212"/>
        <end position="280"/>
    </location>
</feature>
<dbReference type="Pfam" id="PF05495">
    <property type="entry name" value="zf-CHY"/>
    <property type="match status" value="1"/>
</dbReference>
<dbReference type="SMART" id="SM00184">
    <property type="entry name" value="RING"/>
    <property type="match status" value="1"/>
</dbReference>
<comment type="caution">
    <text evidence="9">The sequence shown here is derived from an EMBL/GenBank/DDBJ whole genome shotgun (WGS) entry which is preliminary data.</text>
</comment>
<feature type="compositionally biased region" description="Low complexity" evidence="5">
    <location>
        <begin position="1"/>
        <end position="22"/>
    </location>
</feature>
<sequence>MGLRSEQASSPPSESDSQSDSDSITETLEQVGRLAFPTFSITPHLPTLPKLAALKRDYNTTSLGRKLAELNVKKDELARIYAQLSESLTDVVNSNLDYPVEDLHDPGGVEVLQEPEETVSLVKDRLASYDHLTYLTFEQFNDQAFLRRRIKEILSLDLLPLDQRFLIQKLMSRSYLEKQRYERAEADEPDSEAGGDEVVLGPRDLEPTYYNAEENMLGCTHYQRNCKVECPTCRKWYTCRFCHDQEVQSHQLQRSRIKHVLCMFCNTPQLAHHFCVGCNRKLSEYYCDTCKLFDNDQLKNIYHCDDCGLCRLGLGINQDYFHCKNCNTCISIELQENHKCIENSTHCNCPICDEFMFSSTKKVVFMLCGHPIHQGCYDEFTKHSYKCPICSRTIVNMERQFRVLDKEIGATKMPDGMAAWTSVVKCVDCGGKSRVPYHYLGLKCDHCQSYNTMQLRLLKSDQDETDDGAETAADEKQLITHSLNDNFQFDDRLELPGAQLTGGANIEDSDSEDDYVDNFVRVINNFESYSTISDAFKDWINASKRKVNAM</sequence>
<dbReference type="GO" id="GO:0005634">
    <property type="term" value="C:nucleus"/>
    <property type="evidence" value="ECO:0007669"/>
    <property type="project" value="TreeGrafter"/>
</dbReference>
<reference evidence="9" key="2">
    <citation type="submission" date="2021-01" db="EMBL/GenBank/DDBJ databases">
        <authorList>
            <person name="Schikora-Tamarit M.A."/>
        </authorList>
    </citation>
    <scope>NUCLEOTIDE SEQUENCE</scope>
    <source>
        <strain evidence="9">NCAIM Y.01608</strain>
    </source>
</reference>
<dbReference type="InterPro" id="IPR017921">
    <property type="entry name" value="Znf_CTCHY"/>
</dbReference>
<dbReference type="EMBL" id="JAEUBD010001178">
    <property type="protein sequence ID" value="KAH3665152.1"/>
    <property type="molecule type" value="Genomic_DNA"/>
</dbReference>
<keyword evidence="2 4" id="KW-0863">Zinc-finger</keyword>
<dbReference type="InterPro" id="IPR008913">
    <property type="entry name" value="Znf_CHY"/>
</dbReference>
<dbReference type="CDD" id="cd16464">
    <property type="entry name" value="RING-H2_Pirh2-like"/>
    <property type="match status" value="1"/>
</dbReference>
<accession>A0A9P8P4K8</accession>
<evidence type="ECO:0000313" key="10">
    <source>
        <dbReference type="Proteomes" id="UP000788993"/>
    </source>
</evidence>
<protein>
    <recommendedName>
        <fullName evidence="11">Zf-CHY-domain-containing protein</fullName>
    </recommendedName>
</protein>
<evidence type="ECO:0000313" key="9">
    <source>
        <dbReference type="EMBL" id="KAH3665152.1"/>
    </source>
</evidence>
<organism evidence="9 10">
    <name type="scientific">Ogataea polymorpha</name>
    <dbReference type="NCBI Taxonomy" id="460523"/>
    <lineage>
        <taxon>Eukaryota</taxon>
        <taxon>Fungi</taxon>
        <taxon>Dikarya</taxon>
        <taxon>Ascomycota</taxon>
        <taxon>Saccharomycotina</taxon>
        <taxon>Pichiomycetes</taxon>
        <taxon>Pichiales</taxon>
        <taxon>Pichiaceae</taxon>
        <taxon>Ogataea</taxon>
    </lineage>
</organism>
<dbReference type="SUPFAM" id="SSF57850">
    <property type="entry name" value="RING/U-box"/>
    <property type="match status" value="1"/>
</dbReference>
<dbReference type="GO" id="GO:0061630">
    <property type="term" value="F:ubiquitin protein ligase activity"/>
    <property type="evidence" value="ECO:0007669"/>
    <property type="project" value="TreeGrafter"/>
</dbReference>
<evidence type="ECO:0000256" key="4">
    <source>
        <dbReference type="PROSITE-ProRule" id="PRU00601"/>
    </source>
</evidence>
<evidence type="ECO:0008006" key="11">
    <source>
        <dbReference type="Google" id="ProtNLM"/>
    </source>
</evidence>
<dbReference type="PANTHER" id="PTHR21319">
    <property type="entry name" value="RING FINGER AND CHY ZINC FINGER DOMAIN-CONTAINING PROTEIN 1"/>
    <property type="match status" value="1"/>
</dbReference>
<dbReference type="PROSITE" id="PS51270">
    <property type="entry name" value="ZF_CTCHY"/>
    <property type="match status" value="1"/>
</dbReference>
<evidence type="ECO:0000256" key="5">
    <source>
        <dbReference type="SAM" id="MobiDB-lite"/>
    </source>
</evidence>
<proteinExistence type="predicted"/>
<keyword evidence="10" id="KW-1185">Reference proteome</keyword>
<reference evidence="9" key="1">
    <citation type="journal article" date="2021" name="Open Biol.">
        <title>Shared evolutionary footprints suggest mitochondrial oxidative damage underlies multiple complex I losses in fungi.</title>
        <authorList>
            <person name="Schikora-Tamarit M.A."/>
            <person name="Marcet-Houben M."/>
            <person name="Nosek J."/>
            <person name="Gabaldon T."/>
        </authorList>
    </citation>
    <scope>NUCLEOTIDE SEQUENCE</scope>
    <source>
        <strain evidence="9">NCAIM Y.01608</strain>
    </source>
</reference>
<dbReference type="SUPFAM" id="SSF161245">
    <property type="entry name" value="Zinc hairpin stack"/>
    <property type="match status" value="1"/>
</dbReference>
<evidence type="ECO:0000259" key="6">
    <source>
        <dbReference type="PROSITE" id="PS50089"/>
    </source>
</evidence>
<dbReference type="InterPro" id="IPR039512">
    <property type="entry name" value="RCHY1_zinc-ribbon"/>
</dbReference>
<feature type="domain" description="RING-type" evidence="6">
    <location>
        <begin position="349"/>
        <end position="391"/>
    </location>
</feature>
<dbReference type="InterPro" id="IPR037274">
    <property type="entry name" value="Znf_CHY_sf"/>
</dbReference>
<dbReference type="PROSITE" id="PS51266">
    <property type="entry name" value="ZF_CHY"/>
    <property type="match status" value="1"/>
</dbReference>